<dbReference type="PANTHER" id="PTHR15486">
    <property type="entry name" value="ANCIENT UBIQUITOUS PROTEIN"/>
    <property type="match status" value="1"/>
</dbReference>
<keyword evidence="4" id="KW-1133">Transmembrane helix</keyword>
<evidence type="ECO:0000313" key="6">
    <source>
        <dbReference type="RefSeq" id="XP_026534420.1"/>
    </source>
</evidence>
<evidence type="ECO:0000313" key="5">
    <source>
        <dbReference type="Proteomes" id="UP000504612"/>
    </source>
</evidence>
<organism evidence="5 6">
    <name type="scientific">Notechis scutatus</name>
    <name type="common">mainland tiger snake</name>
    <dbReference type="NCBI Taxonomy" id="8663"/>
    <lineage>
        <taxon>Eukaryota</taxon>
        <taxon>Metazoa</taxon>
        <taxon>Chordata</taxon>
        <taxon>Craniata</taxon>
        <taxon>Vertebrata</taxon>
        <taxon>Euteleostomi</taxon>
        <taxon>Lepidosauria</taxon>
        <taxon>Squamata</taxon>
        <taxon>Bifurcata</taxon>
        <taxon>Unidentata</taxon>
        <taxon>Episquamata</taxon>
        <taxon>Toxicofera</taxon>
        <taxon>Serpentes</taxon>
        <taxon>Colubroidea</taxon>
        <taxon>Elapidae</taxon>
        <taxon>Hydrophiinae</taxon>
        <taxon>Notechis</taxon>
    </lineage>
</organism>
<reference evidence="6" key="1">
    <citation type="submission" date="2025-08" db="UniProtKB">
        <authorList>
            <consortium name="RefSeq"/>
        </authorList>
    </citation>
    <scope>IDENTIFICATION</scope>
</reference>
<keyword evidence="2 4" id="KW-0472">Membrane</keyword>
<dbReference type="GO" id="GO:0005789">
    <property type="term" value="C:endoplasmic reticulum membrane"/>
    <property type="evidence" value="ECO:0007669"/>
    <property type="project" value="TreeGrafter"/>
</dbReference>
<comment type="subcellular location">
    <subcellularLocation>
        <location evidence="1">Membrane</location>
    </subcellularLocation>
</comment>
<feature type="region of interest" description="Disordered" evidence="3">
    <location>
        <begin position="1"/>
        <end position="22"/>
    </location>
</feature>
<dbReference type="KEGG" id="nss:113419331"/>
<keyword evidence="4" id="KW-0812">Transmembrane</keyword>
<dbReference type="PANTHER" id="PTHR15486:SF96">
    <property type="entry name" value="LIPID DROPLET-REGULATING VLDL ASSEMBLY FACTOR AUP1"/>
    <property type="match status" value="1"/>
</dbReference>
<feature type="transmembrane region" description="Helical" evidence="4">
    <location>
        <begin position="45"/>
        <end position="72"/>
    </location>
</feature>
<sequence length="337" mass="36934">MKVWSRLPSRPPPPLLPPAAAPSASSTPTYLFDSHRLPSDGPLPVLLALLLYVPVGLCLLLVRLFVGLHIFLVSCALPDGAPCRFLVHAMCSVLGPLRVAEGRAAPASWWANHVTPFDHNVLGLLASCSAPMLNGATGFLCWSRFFLEVAGAESRAELLESLKGYCLQGGNPPLLLFPEEETTNGRVGLLRFSSWPFSIMDAVQPLALQVWRPFVAMSVAGASWFTELLWTFFVPFTVYQVKWLPYVYREAEETQEEFALRVQELLALELGVVSTCLTAADKLSLCPPFPINPLAQRSPTFGSSPFTQATAKLARCSPKWNLPAISAAWFQTGDCQY</sequence>
<gene>
    <name evidence="6" type="primary">LOC113419331</name>
</gene>
<keyword evidence="5" id="KW-1185">Reference proteome</keyword>
<evidence type="ECO:0000256" key="3">
    <source>
        <dbReference type="SAM" id="MobiDB-lite"/>
    </source>
</evidence>
<evidence type="ECO:0000256" key="2">
    <source>
        <dbReference type="ARBA" id="ARBA00023136"/>
    </source>
</evidence>
<name>A0A6J1UVL1_9SAUR</name>
<accession>A0A6J1UVL1</accession>
<dbReference type="GeneID" id="113419331"/>
<dbReference type="AlphaFoldDB" id="A0A6J1UVL1"/>
<dbReference type="RefSeq" id="XP_026534420.1">
    <property type="nucleotide sequence ID" value="XM_026678635.1"/>
</dbReference>
<dbReference type="GO" id="GO:0036503">
    <property type="term" value="P:ERAD pathway"/>
    <property type="evidence" value="ECO:0007669"/>
    <property type="project" value="TreeGrafter"/>
</dbReference>
<proteinExistence type="predicted"/>
<evidence type="ECO:0000256" key="4">
    <source>
        <dbReference type="SAM" id="Phobius"/>
    </source>
</evidence>
<protein>
    <submittedName>
        <fullName evidence="6">Ancient ubiquitous protein 1-like</fullName>
    </submittedName>
</protein>
<dbReference type="Proteomes" id="UP000504612">
    <property type="component" value="Unplaced"/>
</dbReference>
<feature type="compositionally biased region" description="Pro residues" evidence="3">
    <location>
        <begin position="9"/>
        <end position="20"/>
    </location>
</feature>
<evidence type="ECO:0000256" key="1">
    <source>
        <dbReference type="ARBA" id="ARBA00004370"/>
    </source>
</evidence>